<dbReference type="PANTHER" id="PTHR10146">
    <property type="entry name" value="PROLINE SYNTHETASE CO-TRANSCRIBED BACTERIAL HOMOLOG PROTEIN"/>
    <property type="match status" value="1"/>
</dbReference>
<protein>
    <recommendedName>
        <fullName evidence="2">Pyridoxal phosphate homeostasis protein</fullName>
        <shortName evidence="2">PLP homeostasis protein</shortName>
    </recommendedName>
</protein>
<dbReference type="FunFam" id="3.20.20.10:FF:000018">
    <property type="entry name" value="Pyridoxal phosphate homeostasis protein"/>
    <property type="match status" value="1"/>
</dbReference>
<comment type="function">
    <text evidence="2">Pyridoxal 5'-phosphate (PLP)-binding protein, which is involved in PLP homeostasis.</text>
</comment>
<dbReference type="InterPro" id="IPR001608">
    <property type="entry name" value="Ala_racemase_N"/>
</dbReference>
<organism evidence="6 7">
    <name type="scientific">Sulfurospirillum halorespirans DSM 13726</name>
    <dbReference type="NCBI Taxonomy" id="1193502"/>
    <lineage>
        <taxon>Bacteria</taxon>
        <taxon>Pseudomonadati</taxon>
        <taxon>Campylobacterota</taxon>
        <taxon>Epsilonproteobacteria</taxon>
        <taxon>Campylobacterales</taxon>
        <taxon>Sulfurospirillaceae</taxon>
        <taxon>Sulfurospirillum</taxon>
    </lineage>
</organism>
<dbReference type="HAMAP" id="MF_02087">
    <property type="entry name" value="PLP_homeostasis"/>
    <property type="match status" value="1"/>
</dbReference>
<dbReference type="STRING" id="1193502.SHALO_1436"/>
<keyword evidence="1 2" id="KW-0663">Pyridoxal phosphate</keyword>
<dbReference type="PATRIC" id="fig|1193502.14.peg.1455"/>
<name>A0A1D7TJN7_9BACT</name>
<dbReference type="AlphaFoldDB" id="A0A1D7TJN7"/>
<dbReference type="EMBL" id="CP017111">
    <property type="protein sequence ID" value="AOO65211.1"/>
    <property type="molecule type" value="Genomic_DNA"/>
</dbReference>
<feature type="modified residue" description="N6-(pyridoxal phosphate)lysine" evidence="2 3">
    <location>
        <position position="37"/>
    </location>
</feature>
<dbReference type="InterPro" id="IPR011078">
    <property type="entry name" value="PyrdxlP_homeostasis"/>
</dbReference>
<feature type="domain" description="Alanine racemase N-terminal" evidence="5">
    <location>
        <begin position="29"/>
        <end position="224"/>
    </location>
</feature>
<evidence type="ECO:0000256" key="4">
    <source>
        <dbReference type="RuleBase" id="RU004514"/>
    </source>
</evidence>
<comment type="cofactor">
    <cofactor evidence="3">
        <name>pyridoxal 5'-phosphate</name>
        <dbReference type="ChEBI" id="CHEBI:597326"/>
    </cofactor>
</comment>
<dbReference type="InterPro" id="IPR029066">
    <property type="entry name" value="PLP-binding_barrel"/>
</dbReference>
<dbReference type="PANTHER" id="PTHR10146:SF14">
    <property type="entry name" value="PYRIDOXAL PHOSPHATE HOMEOSTASIS PROTEIN"/>
    <property type="match status" value="1"/>
</dbReference>
<dbReference type="SUPFAM" id="SSF51419">
    <property type="entry name" value="PLP-binding barrel"/>
    <property type="match status" value="1"/>
</dbReference>
<reference evidence="7" key="1">
    <citation type="submission" date="2016-08" db="EMBL/GenBank/DDBJ databases">
        <title>Complete genome sequence of the organohalide-respiring Epsilonproteobacterium Sulfurospirillum halorespirans.</title>
        <authorList>
            <person name="Goris T."/>
            <person name="Zimmermann J."/>
            <person name="Schenz B."/>
            <person name="Lemos M."/>
            <person name="Hackermueller J."/>
            <person name="Diekert G."/>
        </authorList>
    </citation>
    <scope>NUCLEOTIDE SEQUENCE [LARGE SCALE GENOMIC DNA]</scope>
    <source>
        <strain>DSM 13726</strain>
        <strain evidence="7">PCE-M2</strain>
    </source>
</reference>
<gene>
    <name evidence="6" type="ORF">SHALO_1436</name>
</gene>
<dbReference type="PIRSF" id="PIRSF004848">
    <property type="entry name" value="YBL036c_PLPDEIII"/>
    <property type="match status" value="1"/>
</dbReference>
<comment type="similarity">
    <text evidence="2 4">Belongs to the pyridoxal phosphate-binding protein YggS/PROSC family.</text>
</comment>
<dbReference type="Pfam" id="PF01168">
    <property type="entry name" value="Ala_racemase_N"/>
    <property type="match status" value="1"/>
</dbReference>
<accession>A0A1D7TJN7</accession>
<dbReference type="Gene3D" id="3.20.20.10">
    <property type="entry name" value="Alanine racemase"/>
    <property type="match status" value="1"/>
</dbReference>
<evidence type="ECO:0000313" key="7">
    <source>
        <dbReference type="Proteomes" id="UP000094609"/>
    </source>
</evidence>
<evidence type="ECO:0000313" key="6">
    <source>
        <dbReference type="EMBL" id="AOO65211.1"/>
    </source>
</evidence>
<dbReference type="CDD" id="cd00635">
    <property type="entry name" value="PLPDE_III_YBL036c_like"/>
    <property type="match status" value="1"/>
</dbReference>
<evidence type="ECO:0000259" key="5">
    <source>
        <dbReference type="Pfam" id="PF01168"/>
    </source>
</evidence>
<dbReference type="Proteomes" id="UP000094609">
    <property type="component" value="Chromosome"/>
</dbReference>
<keyword evidence="7" id="KW-1185">Reference proteome</keyword>
<dbReference type="PROSITE" id="PS01211">
    <property type="entry name" value="UPF0001"/>
    <property type="match status" value="1"/>
</dbReference>
<sequence>METKNFVTTLDEILTRVEKARLSVDQHLIVKIVAASKSADPSMIEAMYNAGQRCFGENKIQDMSDKVHALEHLPLEWHFIGRLQTNKINQLIDLEPSLMHSLSSLELAQEIDKRLHVKHKTMNVLLQINSAYEEQKAGVMPEEALEVYEQIALTCKHLQLKGVMSIGAHSEERAIIQKSFETTHKIFESLQNQGAKYCSMGMSDDFELAIACGSNMIRLGSILFK</sequence>
<dbReference type="GO" id="GO:0030170">
    <property type="term" value="F:pyridoxal phosphate binding"/>
    <property type="evidence" value="ECO:0007669"/>
    <property type="project" value="UniProtKB-UniRule"/>
</dbReference>
<proteinExistence type="inferred from homology"/>
<dbReference type="RefSeq" id="WP_069477997.1">
    <property type="nucleotide sequence ID" value="NZ_CP017111.1"/>
</dbReference>
<dbReference type="NCBIfam" id="TIGR00044">
    <property type="entry name" value="YggS family pyridoxal phosphate-dependent enzyme"/>
    <property type="match status" value="1"/>
</dbReference>
<evidence type="ECO:0000256" key="3">
    <source>
        <dbReference type="PIRSR" id="PIRSR004848-1"/>
    </source>
</evidence>
<evidence type="ECO:0000256" key="1">
    <source>
        <dbReference type="ARBA" id="ARBA00022898"/>
    </source>
</evidence>
<dbReference type="KEGG" id="shal:SHALO_1436"/>
<evidence type="ECO:0000256" key="2">
    <source>
        <dbReference type="HAMAP-Rule" id="MF_02087"/>
    </source>
</evidence>